<evidence type="ECO:0000256" key="1">
    <source>
        <dbReference type="ARBA" id="ARBA00006611"/>
    </source>
</evidence>
<evidence type="ECO:0000313" key="5">
    <source>
        <dbReference type="EMBL" id="OHA43700.1"/>
    </source>
</evidence>
<organism evidence="5 6">
    <name type="scientific">Candidatus Taylorbacteria bacterium RIFCSPLOWO2_12_FULL_44_15c</name>
    <dbReference type="NCBI Taxonomy" id="1802333"/>
    <lineage>
        <taxon>Bacteria</taxon>
        <taxon>Candidatus Tayloriibacteriota</taxon>
    </lineage>
</organism>
<dbReference type="STRING" id="1802333.A3G03_02510"/>
<dbReference type="SUPFAM" id="SSF160246">
    <property type="entry name" value="EspE N-terminal domain-like"/>
    <property type="match status" value="1"/>
</dbReference>
<dbReference type="EMBL" id="MHSL01000019">
    <property type="protein sequence ID" value="OHA43700.1"/>
    <property type="molecule type" value="Genomic_DNA"/>
</dbReference>
<keyword evidence="3" id="KW-0067">ATP-binding</keyword>
<sequence length="573" mass="63017">MGILEMLVKKNIIADEDVLAIKKELKKTGAKLDEVLQNRGVTLTDLLAIKAGFYGLSVKVLDNQGIPFEVLRYVPEESATHYKFAPLGIVDGALEIGMVEPDNIEARDALNFISSKVGIPYKAYLISQADFEKIAQMYKGLSGEVSQALTELETELAGDQMELAETRVESGKDGESSTRIVEDAPVTKIVATILHYAVEGSASDIHIEHLGEKIRVRFRVDGVLNTSLILPAQVHSAVVARVKILSNMRLDEKRKPQDGRFSARISGRKIDFRVSTFPAYYGEKVVMRILDSERGVKSLESMGLSTRNLQLIRAAIQRPYGMVLISGPTGSGKSTTLYSMLKEVDKETKNVLSLEDPVEYNIPGMSQSQVRPEIGYTFANGLRTTLRQDPDVIMVGEIRDKETAGLAIQAALTGHLVFSTIHTNNAIGVIPRLLDMEVDPYLIPPTLILAIAQRLVKTICPNSGKPIPVEGSIKLMVEKQFADLPAQYRSQIPIGKDVLGAIPSPECPKGTHGRTAVMEVLEMNHDLEAAILKGVSEAEMFKIARAQGMLTMKEDALVKSFRHEIPFEEVNEL</sequence>
<dbReference type="Gene3D" id="3.30.300.160">
    <property type="entry name" value="Type II secretion system, protein E, N-terminal domain"/>
    <property type="match status" value="1"/>
</dbReference>
<proteinExistence type="inferred from homology"/>
<reference evidence="5 6" key="1">
    <citation type="journal article" date="2016" name="Nat. Commun.">
        <title>Thousands of microbial genomes shed light on interconnected biogeochemical processes in an aquifer system.</title>
        <authorList>
            <person name="Anantharaman K."/>
            <person name="Brown C.T."/>
            <person name="Hug L.A."/>
            <person name="Sharon I."/>
            <person name="Castelle C.J."/>
            <person name="Probst A.J."/>
            <person name="Thomas B.C."/>
            <person name="Singh A."/>
            <person name="Wilkins M.J."/>
            <person name="Karaoz U."/>
            <person name="Brodie E.L."/>
            <person name="Williams K.H."/>
            <person name="Hubbard S.S."/>
            <person name="Banfield J.F."/>
        </authorList>
    </citation>
    <scope>NUCLEOTIDE SEQUENCE [LARGE SCALE GENOMIC DNA]</scope>
</reference>
<dbReference type="CDD" id="cd01129">
    <property type="entry name" value="PulE-GspE-like"/>
    <property type="match status" value="1"/>
</dbReference>
<dbReference type="InterPro" id="IPR007831">
    <property type="entry name" value="T2SS_GspE_N"/>
</dbReference>
<dbReference type="Gene3D" id="3.40.50.300">
    <property type="entry name" value="P-loop containing nucleotide triphosphate hydrolases"/>
    <property type="match status" value="1"/>
</dbReference>
<evidence type="ECO:0000259" key="4">
    <source>
        <dbReference type="PROSITE" id="PS00662"/>
    </source>
</evidence>
<evidence type="ECO:0000256" key="2">
    <source>
        <dbReference type="ARBA" id="ARBA00022741"/>
    </source>
</evidence>
<comment type="similarity">
    <text evidence="1">Belongs to the GSP E family.</text>
</comment>
<dbReference type="Proteomes" id="UP000176355">
    <property type="component" value="Unassembled WGS sequence"/>
</dbReference>
<accession>A0A1G2P5W3</accession>
<dbReference type="GO" id="GO:0016887">
    <property type="term" value="F:ATP hydrolysis activity"/>
    <property type="evidence" value="ECO:0007669"/>
    <property type="project" value="TreeGrafter"/>
</dbReference>
<gene>
    <name evidence="5" type="ORF">A3G03_02510</name>
</gene>
<dbReference type="InterPro" id="IPR027417">
    <property type="entry name" value="P-loop_NTPase"/>
</dbReference>
<protein>
    <recommendedName>
        <fullName evidence="4">Bacterial type II secretion system protein E domain-containing protein</fullName>
    </recommendedName>
</protein>
<comment type="caution">
    <text evidence="5">The sequence shown here is derived from an EMBL/GenBank/DDBJ whole genome shotgun (WGS) entry which is preliminary data.</text>
</comment>
<keyword evidence="2" id="KW-0547">Nucleotide-binding</keyword>
<evidence type="ECO:0000256" key="3">
    <source>
        <dbReference type="ARBA" id="ARBA00022840"/>
    </source>
</evidence>
<dbReference type="InterPro" id="IPR037257">
    <property type="entry name" value="T2SS_E_N_sf"/>
</dbReference>
<dbReference type="GO" id="GO:0005886">
    <property type="term" value="C:plasma membrane"/>
    <property type="evidence" value="ECO:0007669"/>
    <property type="project" value="TreeGrafter"/>
</dbReference>
<dbReference type="Pfam" id="PF05157">
    <property type="entry name" value="MshEN"/>
    <property type="match status" value="1"/>
</dbReference>
<dbReference type="GO" id="GO:0005524">
    <property type="term" value="F:ATP binding"/>
    <property type="evidence" value="ECO:0007669"/>
    <property type="project" value="UniProtKB-KW"/>
</dbReference>
<dbReference type="SUPFAM" id="SSF52540">
    <property type="entry name" value="P-loop containing nucleoside triphosphate hydrolases"/>
    <property type="match status" value="1"/>
</dbReference>
<dbReference type="PANTHER" id="PTHR30258:SF2">
    <property type="entry name" value="COMG OPERON PROTEIN 1"/>
    <property type="match status" value="1"/>
</dbReference>
<dbReference type="PROSITE" id="PS00662">
    <property type="entry name" value="T2SP_E"/>
    <property type="match status" value="1"/>
</dbReference>
<dbReference type="AlphaFoldDB" id="A0A1G2P5W3"/>
<feature type="domain" description="Bacterial type II secretion system protein E" evidence="4">
    <location>
        <begin position="386"/>
        <end position="400"/>
    </location>
</feature>
<dbReference type="InterPro" id="IPR001482">
    <property type="entry name" value="T2SS/T4SS_dom"/>
</dbReference>
<dbReference type="PANTHER" id="PTHR30258">
    <property type="entry name" value="TYPE II SECRETION SYSTEM PROTEIN GSPE-RELATED"/>
    <property type="match status" value="1"/>
</dbReference>
<dbReference type="Gene3D" id="3.30.450.90">
    <property type="match status" value="1"/>
</dbReference>
<dbReference type="Pfam" id="PF00437">
    <property type="entry name" value="T2SSE"/>
    <property type="match status" value="1"/>
</dbReference>
<evidence type="ECO:0000313" key="6">
    <source>
        <dbReference type="Proteomes" id="UP000176355"/>
    </source>
</evidence>
<name>A0A1G2P5W3_9BACT</name>